<dbReference type="InterPro" id="IPR012337">
    <property type="entry name" value="RNaseH-like_sf"/>
</dbReference>
<dbReference type="EMBL" id="AVOT02033372">
    <property type="protein sequence ID" value="MBW0527265.1"/>
    <property type="molecule type" value="Genomic_DNA"/>
</dbReference>
<evidence type="ECO:0000313" key="1">
    <source>
        <dbReference type="EMBL" id="MBW0527265.1"/>
    </source>
</evidence>
<dbReference type="SUPFAM" id="SSF53098">
    <property type="entry name" value="Ribonuclease H-like"/>
    <property type="match status" value="1"/>
</dbReference>
<dbReference type="Gene3D" id="3.30.420.10">
    <property type="entry name" value="Ribonuclease H-like superfamily/Ribonuclease H"/>
    <property type="match status" value="1"/>
</dbReference>
<comment type="caution">
    <text evidence="1">The sequence shown here is derived from an EMBL/GenBank/DDBJ whole genome shotgun (WGS) entry which is preliminary data.</text>
</comment>
<protein>
    <recommendedName>
        <fullName evidence="3">Integrase catalytic domain-containing protein</fullName>
    </recommendedName>
</protein>
<evidence type="ECO:0000313" key="2">
    <source>
        <dbReference type="Proteomes" id="UP000765509"/>
    </source>
</evidence>
<dbReference type="AlphaFoldDB" id="A0A9Q3EPY5"/>
<gene>
    <name evidence="1" type="ORF">O181_066980</name>
</gene>
<proteinExistence type="predicted"/>
<dbReference type="PANTHER" id="PTHR34072">
    <property type="entry name" value="ENZYMATIC POLYPROTEIN-RELATED"/>
    <property type="match status" value="1"/>
</dbReference>
<dbReference type="GO" id="GO:0003676">
    <property type="term" value="F:nucleic acid binding"/>
    <property type="evidence" value="ECO:0007669"/>
    <property type="project" value="InterPro"/>
</dbReference>
<dbReference type="OrthoDB" id="2273864at2759"/>
<dbReference type="Proteomes" id="UP000765509">
    <property type="component" value="Unassembled WGS sequence"/>
</dbReference>
<reference evidence="1" key="1">
    <citation type="submission" date="2021-03" db="EMBL/GenBank/DDBJ databases">
        <title>Draft genome sequence of rust myrtle Austropuccinia psidii MF-1, a brazilian biotype.</title>
        <authorList>
            <person name="Quecine M.C."/>
            <person name="Pachon D.M.R."/>
            <person name="Bonatelli M.L."/>
            <person name="Correr F.H."/>
            <person name="Franceschini L.M."/>
            <person name="Leite T.F."/>
            <person name="Margarido G.R.A."/>
            <person name="Almeida C.A."/>
            <person name="Ferrarezi J.A."/>
            <person name="Labate C.A."/>
        </authorList>
    </citation>
    <scope>NUCLEOTIDE SEQUENCE</scope>
    <source>
        <strain evidence="1">MF-1</strain>
    </source>
</reference>
<name>A0A9Q3EPY5_9BASI</name>
<keyword evidence="2" id="KW-1185">Reference proteome</keyword>
<dbReference type="InterPro" id="IPR036397">
    <property type="entry name" value="RNaseH_sf"/>
</dbReference>
<accession>A0A9Q3EPY5</accession>
<organism evidence="1 2">
    <name type="scientific">Austropuccinia psidii MF-1</name>
    <dbReference type="NCBI Taxonomy" id="1389203"/>
    <lineage>
        <taxon>Eukaryota</taxon>
        <taxon>Fungi</taxon>
        <taxon>Dikarya</taxon>
        <taxon>Basidiomycota</taxon>
        <taxon>Pucciniomycotina</taxon>
        <taxon>Pucciniomycetes</taxon>
        <taxon>Pucciniales</taxon>
        <taxon>Sphaerophragmiaceae</taxon>
        <taxon>Austropuccinia</taxon>
    </lineage>
</organism>
<sequence length="150" mass="16839">MDWVTGLPPGGDRSYNACLVIVDRFSKTSIFLPCHKDDTAMNTALLIYNRVSFFTAYHPQTDGLAERVIQTLEDKVRRLCAYGLIFEYCDASTHVWCTLLPALELAYRTSIHASANQTPAFLEKGWSPRSPKDSLRKNLVELNPTAASLK</sequence>
<evidence type="ECO:0008006" key="3">
    <source>
        <dbReference type="Google" id="ProtNLM"/>
    </source>
</evidence>